<dbReference type="EMBL" id="UYRU01001483">
    <property type="protein sequence ID" value="VDK31882.1"/>
    <property type="molecule type" value="Genomic_DNA"/>
</dbReference>
<evidence type="ECO:0000313" key="3">
    <source>
        <dbReference type="Proteomes" id="UP000281553"/>
    </source>
</evidence>
<organism evidence="2 3">
    <name type="scientific">Dibothriocephalus latus</name>
    <name type="common">Fish tapeworm</name>
    <name type="synonym">Diphyllobothrium latum</name>
    <dbReference type="NCBI Taxonomy" id="60516"/>
    <lineage>
        <taxon>Eukaryota</taxon>
        <taxon>Metazoa</taxon>
        <taxon>Spiralia</taxon>
        <taxon>Lophotrochozoa</taxon>
        <taxon>Platyhelminthes</taxon>
        <taxon>Cestoda</taxon>
        <taxon>Eucestoda</taxon>
        <taxon>Diphyllobothriidea</taxon>
        <taxon>Diphyllobothriidae</taxon>
        <taxon>Dibothriocephalus</taxon>
    </lineage>
</organism>
<dbReference type="AlphaFoldDB" id="A0A3P6P639"/>
<keyword evidence="3" id="KW-1185">Reference proteome</keyword>
<protein>
    <submittedName>
        <fullName evidence="2">Uncharacterized protein</fullName>
    </submittedName>
</protein>
<evidence type="ECO:0000313" key="2">
    <source>
        <dbReference type="EMBL" id="VDK31882.1"/>
    </source>
</evidence>
<feature type="region of interest" description="Disordered" evidence="1">
    <location>
        <begin position="112"/>
        <end position="140"/>
    </location>
</feature>
<feature type="compositionally biased region" description="Basic and acidic residues" evidence="1">
    <location>
        <begin position="71"/>
        <end position="83"/>
    </location>
</feature>
<feature type="compositionally biased region" description="Basic and acidic residues" evidence="1">
    <location>
        <begin position="36"/>
        <end position="46"/>
    </location>
</feature>
<evidence type="ECO:0000256" key="1">
    <source>
        <dbReference type="SAM" id="MobiDB-lite"/>
    </source>
</evidence>
<feature type="compositionally biased region" description="Basic residues" evidence="1">
    <location>
        <begin position="1"/>
        <end position="10"/>
    </location>
</feature>
<feature type="region of interest" description="Disordered" evidence="1">
    <location>
        <begin position="1"/>
        <end position="83"/>
    </location>
</feature>
<reference evidence="2 3" key="1">
    <citation type="submission" date="2018-11" db="EMBL/GenBank/DDBJ databases">
        <authorList>
            <consortium name="Pathogen Informatics"/>
        </authorList>
    </citation>
    <scope>NUCLEOTIDE SEQUENCE [LARGE SCALE GENOMIC DNA]</scope>
</reference>
<proteinExistence type="predicted"/>
<name>A0A3P6P639_DIBLA</name>
<accession>A0A3P6P639</accession>
<dbReference type="Proteomes" id="UP000281553">
    <property type="component" value="Unassembled WGS sequence"/>
</dbReference>
<sequence>MAAGKRRKRRSGEPTMAAVGAQGSGEEEEGEGNASKGKEQEGKDSEGDGAEEEEQQKPTSVRLRLSALQPETDRSEDGLRSNMEKLLMESKLVSGVERIFEDTMRKTGEDIQEAAEGDNLLPVKNTVNADKEYPETDSDVESVDSFEGNVIFFPSDDDDEDEDEINVSAVYSEQTTASMRTSPPRMRFIRLEADVRWYQCSVRFGARIHRDT</sequence>
<gene>
    <name evidence="2" type="ORF">DILT_LOCUS370</name>
</gene>